<dbReference type="Pfam" id="PF01478">
    <property type="entry name" value="Peptidase_A24"/>
    <property type="match status" value="1"/>
</dbReference>
<keyword evidence="3" id="KW-1003">Cell membrane</keyword>
<evidence type="ECO:0000256" key="9">
    <source>
        <dbReference type="RuleBase" id="RU003794"/>
    </source>
</evidence>
<evidence type="ECO:0000256" key="4">
    <source>
        <dbReference type="ARBA" id="ARBA00022519"/>
    </source>
</evidence>
<evidence type="ECO:0000256" key="3">
    <source>
        <dbReference type="ARBA" id="ARBA00022475"/>
    </source>
</evidence>
<evidence type="ECO:0000256" key="1">
    <source>
        <dbReference type="ARBA" id="ARBA00004429"/>
    </source>
</evidence>
<keyword evidence="6 10" id="KW-1133">Transmembrane helix</keyword>
<dbReference type="InterPro" id="IPR014032">
    <property type="entry name" value="Peptidase_A24A_bac"/>
</dbReference>
<keyword evidence="9" id="KW-0645">Protease</keyword>
<evidence type="ECO:0000256" key="5">
    <source>
        <dbReference type="ARBA" id="ARBA00022692"/>
    </source>
</evidence>
<dbReference type="GO" id="GO:0032259">
    <property type="term" value="P:methylation"/>
    <property type="evidence" value="ECO:0007669"/>
    <property type="project" value="UniProtKB-KW"/>
</dbReference>
<name>A0A6I4M1A5_9SPHN</name>
<keyword evidence="9" id="KW-0511">Multifunctional enzyme</keyword>
<dbReference type="PANTHER" id="PTHR30487:SF0">
    <property type="entry name" value="PREPILIN LEADER PEPTIDASE_N-METHYLTRANSFERASE-RELATED"/>
    <property type="match status" value="1"/>
</dbReference>
<feature type="transmembrane region" description="Helical" evidence="10">
    <location>
        <begin position="76"/>
        <end position="96"/>
    </location>
</feature>
<dbReference type="InterPro" id="IPR010627">
    <property type="entry name" value="Prepilin_pept_A24_N"/>
</dbReference>
<dbReference type="GO" id="GO:0008168">
    <property type="term" value="F:methyltransferase activity"/>
    <property type="evidence" value="ECO:0007669"/>
    <property type="project" value="UniProtKB-KW"/>
</dbReference>
<dbReference type="GO" id="GO:0006465">
    <property type="term" value="P:signal peptide processing"/>
    <property type="evidence" value="ECO:0007669"/>
    <property type="project" value="TreeGrafter"/>
</dbReference>
<evidence type="ECO:0000256" key="10">
    <source>
        <dbReference type="SAM" id="Phobius"/>
    </source>
</evidence>
<dbReference type="EC" id="2.1.1.-" evidence="9"/>
<protein>
    <recommendedName>
        <fullName evidence="9">Prepilin leader peptidase/N-methyltransferase</fullName>
        <ecNumber evidence="9">2.1.1.-</ecNumber>
        <ecNumber evidence="9">3.4.23.43</ecNumber>
    </recommendedName>
</protein>
<keyword evidence="9" id="KW-0808">Transferase</keyword>
<keyword evidence="14" id="KW-1185">Reference proteome</keyword>
<organism evidence="13 14">
    <name type="scientific">Sphingorhabdus profundilacus</name>
    <dbReference type="NCBI Taxonomy" id="2509718"/>
    <lineage>
        <taxon>Bacteria</taxon>
        <taxon>Pseudomonadati</taxon>
        <taxon>Pseudomonadota</taxon>
        <taxon>Alphaproteobacteria</taxon>
        <taxon>Sphingomonadales</taxon>
        <taxon>Sphingomonadaceae</taxon>
        <taxon>Sphingorhabdus</taxon>
    </lineage>
</organism>
<evidence type="ECO:0000313" key="13">
    <source>
        <dbReference type="EMBL" id="MVZ96125.1"/>
    </source>
</evidence>
<keyword evidence="9" id="KW-0489">Methyltransferase</keyword>
<keyword evidence="4" id="KW-0997">Cell inner membrane</keyword>
<sequence>MALPLWMLTIWLALLGAVWGSFTSALCSRWPRGESIITGRSHCDRCGTQIAAYDLIPVISFLVLRGKCRTCRQKIGLSPIATELLAIVIAILPLAMLPQDEAVGLAIFAWILLPLILLDHRHLWLPDRLIMVLAVVGFLLGPLLNPDVTLIDRAIGLLAGFLSLEAIRHFYKRFRNIDGMGAGDPKLFGALGMWLGWQALPITLFTASAVGLLLILFSHRSKNLEQAAFPLGSYLGIGAYITALAPYQF</sequence>
<keyword evidence="7 10" id="KW-0472">Membrane</keyword>
<dbReference type="PANTHER" id="PTHR30487">
    <property type="entry name" value="TYPE 4 PREPILIN-LIKE PROTEINS LEADER PEPTIDE-PROCESSING ENZYME"/>
    <property type="match status" value="1"/>
</dbReference>
<evidence type="ECO:0000313" key="14">
    <source>
        <dbReference type="Proteomes" id="UP000471147"/>
    </source>
</evidence>
<dbReference type="InterPro" id="IPR050882">
    <property type="entry name" value="Prepilin_peptidase/N-MTase"/>
</dbReference>
<comment type="caution">
    <text evidence="13">The sequence shown here is derived from an EMBL/GenBank/DDBJ whole genome shotgun (WGS) entry which is preliminary data.</text>
</comment>
<evidence type="ECO:0000256" key="7">
    <source>
        <dbReference type="ARBA" id="ARBA00023136"/>
    </source>
</evidence>
<feature type="domain" description="Prepilin type IV endopeptidase peptidase" evidence="11">
    <location>
        <begin position="107"/>
        <end position="215"/>
    </location>
</feature>
<dbReference type="AlphaFoldDB" id="A0A6I4M1A5"/>
<evidence type="ECO:0000256" key="2">
    <source>
        <dbReference type="ARBA" id="ARBA00005801"/>
    </source>
</evidence>
<gene>
    <name evidence="13" type="ORF">EUU23_00220</name>
</gene>
<dbReference type="InterPro" id="IPR000045">
    <property type="entry name" value="Prepilin_IV_endopep_pep"/>
</dbReference>
<evidence type="ECO:0000256" key="8">
    <source>
        <dbReference type="RuleBase" id="RU003793"/>
    </source>
</evidence>
<feature type="transmembrane region" description="Helical" evidence="10">
    <location>
        <begin position="227"/>
        <end position="247"/>
    </location>
</feature>
<feature type="domain" description="Prepilin peptidase A24 N-terminal" evidence="12">
    <location>
        <begin position="14"/>
        <end position="92"/>
    </location>
</feature>
<keyword evidence="5 9" id="KW-0812">Transmembrane</keyword>
<evidence type="ECO:0000259" key="11">
    <source>
        <dbReference type="Pfam" id="PF01478"/>
    </source>
</evidence>
<reference evidence="13 14" key="1">
    <citation type="submission" date="2019-01" db="EMBL/GenBank/DDBJ databases">
        <title>Sphingorhabdus lacus sp.nov., isolated from an oligotrophic freshwater lake.</title>
        <authorList>
            <person name="Park M."/>
        </authorList>
    </citation>
    <scope>NUCLEOTIDE SEQUENCE [LARGE SCALE GENOMIC DNA]</scope>
    <source>
        <strain evidence="13 14">IMCC26285</strain>
    </source>
</reference>
<keyword evidence="9" id="KW-0378">Hydrolase</keyword>
<dbReference type="EC" id="3.4.23.43" evidence="9"/>
<dbReference type="Gene3D" id="1.20.120.1220">
    <property type="match status" value="1"/>
</dbReference>
<evidence type="ECO:0000259" key="12">
    <source>
        <dbReference type="Pfam" id="PF06750"/>
    </source>
</evidence>
<dbReference type="GO" id="GO:0005886">
    <property type="term" value="C:plasma membrane"/>
    <property type="evidence" value="ECO:0007669"/>
    <property type="project" value="UniProtKB-SubCell"/>
</dbReference>
<dbReference type="PRINTS" id="PR00864">
    <property type="entry name" value="PREPILNPTASE"/>
</dbReference>
<dbReference type="OrthoDB" id="9789291at2"/>
<comment type="catalytic activity">
    <reaction evidence="9">
        <text>Typically cleaves a -Gly-|-Phe- bond to release an N-terminal, basic peptide of 5-8 residues from type IV prepilin, and then N-methylates the new N-terminal amino group, the methyl donor being S-adenosyl-L-methionine.</text>
        <dbReference type="EC" id="3.4.23.43"/>
    </reaction>
</comment>
<accession>A0A6I4M1A5</accession>
<dbReference type="EMBL" id="SDWJ01000001">
    <property type="protein sequence ID" value="MVZ96125.1"/>
    <property type="molecule type" value="Genomic_DNA"/>
</dbReference>
<comment type="subcellular location">
    <subcellularLocation>
        <location evidence="1">Cell inner membrane</location>
        <topology evidence="1">Multi-pass membrane protein</topology>
    </subcellularLocation>
    <subcellularLocation>
        <location evidence="9">Cell membrane</location>
        <topology evidence="9">Multi-pass membrane protein</topology>
    </subcellularLocation>
</comment>
<comment type="similarity">
    <text evidence="2 8">Belongs to the peptidase A24 family.</text>
</comment>
<dbReference type="Proteomes" id="UP000471147">
    <property type="component" value="Unassembled WGS sequence"/>
</dbReference>
<comment type="function">
    <text evidence="9">Plays an essential role in type IV pili and type II pseudopili formation by proteolytically removing the leader sequence from substrate proteins and subsequently monomethylating the alpha-amino group of the newly exposed N-terminal phenylalanine.</text>
</comment>
<evidence type="ECO:0000256" key="6">
    <source>
        <dbReference type="ARBA" id="ARBA00022989"/>
    </source>
</evidence>
<proteinExistence type="inferred from homology"/>
<feature type="transmembrane region" description="Helical" evidence="10">
    <location>
        <begin position="187"/>
        <end position="215"/>
    </location>
</feature>
<dbReference type="RefSeq" id="WP_160352145.1">
    <property type="nucleotide sequence ID" value="NZ_SDWJ01000001.1"/>
</dbReference>
<feature type="transmembrane region" description="Helical" evidence="10">
    <location>
        <begin position="125"/>
        <end position="144"/>
    </location>
</feature>
<dbReference type="GO" id="GO:0004190">
    <property type="term" value="F:aspartic-type endopeptidase activity"/>
    <property type="evidence" value="ECO:0007669"/>
    <property type="project" value="UniProtKB-EC"/>
</dbReference>
<feature type="transmembrane region" description="Helical" evidence="10">
    <location>
        <begin position="102"/>
        <end position="118"/>
    </location>
</feature>
<dbReference type="Pfam" id="PF06750">
    <property type="entry name" value="A24_N_bact"/>
    <property type="match status" value="1"/>
</dbReference>